<keyword evidence="1" id="KW-0732">Signal</keyword>
<evidence type="ECO:0000313" key="3">
    <source>
        <dbReference type="Proteomes" id="UP000053237"/>
    </source>
</evidence>
<reference evidence="2 3" key="1">
    <citation type="submission" date="2012-05" db="EMBL/GenBank/DDBJ databases">
        <title>Recombination and specialization in a pathogen metapopulation.</title>
        <authorList>
            <person name="Gardiner A."/>
            <person name="Kemen E."/>
            <person name="Schultz-Larsen T."/>
            <person name="MacLean D."/>
            <person name="Van Oosterhout C."/>
            <person name="Jones J.D.G."/>
        </authorList>
    </citation>
    <scope>NUCLEOTIDE SEQUENCE [LARGE SCALE GENOMIC DNA]</scope>
    <source>
        <strain evidence="2 3">Ac Nc2</strain>
    </source>
</reference>
<evidence type="ECO:0000256" key="1">
    <source>
        <dbReference type="SAM" id="SignalP"/>
    </source>
</evidence>
<dbReference type="EMBL" id="CAIX01000987">
    <property type="protein sequence ID" value="CCI11387.1"/>
    <property type="molecule type" value="Genomic_DNA"/>
</dbReference>
<evidence type="ECO:0008006" key="4">
    <source>
        <dbReference type="Google" id="ProtNLM"/>
    </source>
</evidence>
<evidence type="ECO:0000313" key="2">
    <source>
        <dbReference type="EMBL" id="CCI11387.1"/>
    </source>
</evidence>
<feature type="chain" id="PRO_5001529160" description="RxLR effector protein" evidence="1">
    <location>
        <begin position="17"/>
        <end position="264"/>
    </location>
</feature>
<comment type="caution">
    <text evidence="2">The sequence shown here is derived from an EMBL/GenBank/DDBJ whole genome shotgun (WGS) entry which is preliminary data.</text>
</comment>
<name>A0A024FWT7_9STRA</name>
<sequence>MLRTLAILLSLVCLHAQTHHKALSNTLEESNAMEEAEPHFGQVGERESDDICAAIKRIFRNLGQQLAHLLTYLIPNRQPMPQSLPPEKLKIEAIKIMLESVEFDPKLGLHKSGPLDDAVFNEQVLKLQLHACAQKSDPESPKKDFCLKVGEAVYTALDDIRNLLPSLSTMHAIRPSPGAVMAVEIVSFMYKWWFCEPNPESEFSLSKFFSDTVKLVLEGYTGALVINIGTKGLSSAISIWAGANDIPRARRARAGRARSTGRLK</sequence>
<keyword evidence="3" id="KW-1185">Reference proteome</keyword>
<dbReference type="AlphaFoldDB" id="A0A024FWT7"/>
<organism evidence="2 3">
    <name type="scientific">Albugo candida</name>
    <dbReference type="NCBI Taxonomy" id="65357"/>
    <lineage>
        <taxon>Eukaryota</taxon>
        <taxon>Sar</taxon>
        <taxon>Stramenopiles</taxon>
        <taxon>Oomycota</taxon>
        <taxon>Peronosporomycetes</taxon>
        <taxon>Albuginales</taxon>
        <taxon>Albuginaceae</taxon>
        <taxon>Albugo</taxon>
    </lineage>
</organism>
<accession>A0A024FWT7</accession>
<proteinExistence type="predicted"/>
<dbReference type="InParanoid" id="A0A024FWT7"/>
<dbReference type="Proteomes" id="UP000053237">
    <property type="component" value="Unassembled WGS sequence"/>
</dbReference>
<feature type="signal peptide" evidence="1">
    <location>
        <begin position="1"/>
        <end position="16"/>
    </location>
</feature>
<gene>
    <name evidence="2" type="ORF">BN9_128400</name>
</gene>
<protein>
    <recommendedName>
        <fullName evidence="4">RxLR effector protein</fullName>
    </recommendedName>
</protein>